<feature type="region of interest" description="Disordered" evidence="2">
    <location>
        <begin position="389"/>
        <end position="469"/>
    </location>
</feature>
<feature type="coiled-coil region" evidence="1">
    <location>
        <begin position="635"/>
        <end position="662"/>
    </location>
</feature>
<feature type="compositionally biased region" description="Polar residues" evidence="2">
    <location>
        <begin position="987"/>
        <end position="1003"/>
    </location>
</feature>
<feature type="compositionally biased region" description="Polar residues" evidence="2">
    <location>
        <begin position="874"/>
        <end position="883"/>
    </location>
</feature>
<feature type="region of interest" description="Disordered" evidence="2">
    <location>
        <begin position="793"/>
        <end position="830"/>
    </location>
</feature>
<feature type="region of interest" description="Disordered" evidence="2">
    <location>
        <begin position="843"/>
        <end position="883"/>
    </location>
</feature>
<feature type="region of interest" description="Disordered" evidence="2">
    <location>
        <begin position="538"/>
        <end position="558"/>
    </location>
</feature>
<dbReference type="RefSeq" id="XP_013766751.1">
    <property type="nucleotide sequence ID" value="XM_013911297.1"/>
</dbReference>
<feature type="region of interest" description="Disordered" evidence="2">
    <location>
        <begin position="984"/>
        <end position="1003"/>
    </location>
</feature>
<feature type="compositionally biased region" description="Basic and acidic residues" evidence="2">
    <location>
        <begin position="1297"/>
        <end position="1308"/>
    </location>
</feature>
<evidence type="ECO:0000313" key="4">
    <source>
        <dbReference type="RefSeq" id="XP_013766751.1"/>
    </source>
</evidence>
<feature type="region of interest" description="Disordered" evidence="2">
    <location>
        <begin position="598"/>
        <end position="626"/>
    </location>
</feature>
<protein>
    <submittedName>
        <fullName evidence="4">Protein AMN1 homolog isoform X1</fullName>
    </submittedName>
</protein>
<gene>
    <name evidence="4" type="primary">amn1</name>
</gene>
<feature type="region of interest" description="Disordered" evidence="2">
    <location>
        <begin position="1297"/>
        <end position="1317"/>
    </location>
</feature>
<dbReference type="CTD" id="196394"/>
<dbReference type="Proteomes" id="UP000695023">
    <property type="component" value="Unplaced"/>
</dbReference>
<accession>A0A9Y6JE51</accession>
<organism evidence="3 4">
    <name type="scientific">Pundamilia nyererei</name>
    <dbReference type="NCBI Taxonomy" id="303518"/>
    <lineage>
        <taxon>Eukaryota</taxon>
        <taxon>Metazoa</taxon>
        <taxon>Chordata</taxon>
        <taxon>Craniata</taxon>
        <taxon>Vertebrata</taxon>
        <taxon>Euteleostomi</taxon>
        <taxon>Actinopterygii</taxon>
        <taxon>Neopterygii</taxon>
        <taxon>Teleostei</taxon>
        <taxon>Neoteleostei</taxon>
        <taxon>Acanthomorphata</taxon>
        <taxon>Ovalentaria</taxon>
        <taxon>Cichlomorphae</taxon>
        <taxon>Cichliformes</taxon>
        <taxon>Cichlidae</taxon>
        <taxon>African cichlids</taxon>
        <taxon>Pseudocrenilabrinae</taxon>
        <taxon>Haplochromini</taxon>
        <taxon>Pundamilia</taxon>
    </lineage>
</organism>
<evidence type="ECO:0000256" key="2">
    <source>
        <dbReference type="SAM" id="MobiDB-lite"/>
    </source>
</evidence>
<feature type="compositionally biased region" description="Basic and acidic residues" evidence="2">
    <location>
        <begin position="1394"/>
        <end position="1407"/>
    </location>
</feature>
<feature type="compositionally biased region" description="Polar residues" evidence="2">
    <location>
        <begin position="421"/>
        <end position="449"/>
    </location>
</feature>
<proteinExistence type="predicted"/>
<keyword evidence="3" id="KW-1185">Reference proteome</keyword>
<name>A0A9Y6JE51_9CICH</name>
<evidence type="ECO:0000313" key="3">
    <source>
        <dbReference type="Proteomes" id="UP000695023"/>
    </source>
</evidence>
<evidence type="ECO:0000256" key="1">
    <source>
        <dbReference type="SAM" id="Coils"/>
    </source>
</evidence>
<sequence>MQSCTLMNGQHQQIRQASQPSQAAPYHAHDGTRNLQSWTPKQSIHYQARNLGVQNAHAEHFPLHNGAYSNRQMSNLQTSAGTYQEVSSQQNGGGNKNSYFSGMLFNYIQNVSANKQSGNPSLPASGFQIPTLQDCDQNSSTQSSPNQMNSNTTYPQQGMSTHWKEPLVVNERQMIGTQDRTVTNIQHVSVQQGMQQNVNGDLTKPISAYTTPTTSFPPERGLCTSTMMSGSEQTVYLVPNNQVQRQSGTQHGFSPVNSQSYNMGTSQTSGNNNIATYPPSSAQNSYFSSTSHKTQQHSAQHQLRNNNGIKTTTYSNSNFYKKYENINYSAEMRGRQIKTYKQQKVIRHSLSADGLNNSCTPGFDGCRRPPPPYSYANHRQQQYVRTTTMVSSNQSNIQPGTSATPKNYSNLNSIKLLPGHSGQSLPQSTQNVMSRTQHAVSTPHQQTCVPNGFHKSAAGNERSPSNEIHPKKNCSLIELLLCSSLLPESVDRKTQSSVASSFEMLSSVQLNDSSIHSSPGNASTKAIAVVQPLPSLEGQLHNDHASSDSTAGDSLNNPKETFVLDTTAINKTLPSSESGTQNTGKQPELDVNVQNSIPSQESVCQNSPEDQSGIQTLSTSPVSDLSALPTSPWTLLALTKLIKDAEKNQKELSDLKELHTAQKIIDLFWEGKLETLQMYSCKVGFLKVLEVKEFCQKHLTANSVVLLQVDGNFEEQMESYHVLKDNEVFSESPYKSSWLNLNEQLDEIDKEFGFPLSLKHHTSLLESDGQKDQMHINNSDPAIMSKVPSKILPSTHFEPVDSNEGKEATTLKPPSIQTPSSNQTDDASDPCLSLKIQVMPPEEARRYHEQSENEMPQSMDAERVVSSSTESETPDNTESTSWESKLETVEIGISQSLCCLTKLLKMTIGSSTSYDCKCHSQKEQKFGKGLKNTSDSGETVVLKHNNQFGKDPVKDKENTDDQVGTFSGSELCSFLGQTIDLTEVDDQPQSPSEQNSKNHSKIANTSHSGIIIISDEDLSSGENEILSQKTDLAIKMSEPYDKCGQEQPKSTALSLSGASVSTNKAETEKFCSTETEIAIQILDHDRSCEEALDVPVSPLETKEQSQICAEGDFKVSVKHKKIKRKHKRLEWDDEFGPPQKESKKCNSPVDLNLENALDDVSKCEKEPGVEAEALNIDSKRTAELVLFGSAQQDKCALTGSRKAHFRFVKGASKAAHLRPPEVLTVNLNPLSSKSSDMVYNRNYSVKQLIHDKWWRSFQQTKASHKKTRKHRSYSVAGGILMKRDGIKESRSLKTLGEEKKDITADNKRCSSKSESQNVKPCQEHIVLRFSVLPSNFDLKDGSSGRKQSTNPVSEEPEKEQSAATAAAKPKGKWSSSLQKNRPRPIPKTFSLFHEYQKKYKERSHSKD</sequence>
<keyword evidence="1" id="KW-0175">Coiled coil</keyword>
<feature type="region of interest" description="Disordered" evidence="2">
    <location>
        <begin position="1338"/>
        <end position="1407"/>
    </location>
</feature>
<feature type="region of interest" description="Disordered" evidence="2">
    <location>
        <begin position="1"/>
        <end position="34"/>
    </location>
</feature>
<feature type="region of interest" description="Disordered" evidence="2">
    <location>
        <begin position="116"/>
        <end position="158"/>
    </location>
</feature>
<feature type="compositionally biased region" description="Polar residues" evidence="2">
    <location>
        <begin position="815"/>
        <end position="825"/>
    </location>
</feature>
<feature type="compositionally biased region" description="Polar residues" evidence="2">
    <location>
        <begin position="547"/>
        <end position="558"/>
    </location>
</feature>
<reference evidence="4" key="1">
    <citation type="submission" date="2025-08" db="UniProtKB">
        <authorList>
            <consortium name="RefSeq"/>
        </authorList>
    </citation>
    <scope>IDENTIFICATION</scope>
</reference>
<feature type="compositionally biased region" description="Polar residues" evidence="2">
    <location>
        <begin position="1"/>
        <end position="22"/>
    </location>
</feature>
<feature type="compositionally biased region" description="Polar residues" evidence="2">
    <location>
        <begin position="389"/>
        <end position="413"/>
    </location>
</feature>